<dbReference type="Proteomes" id="UP000218231">
    <property type="component" value="Unassembled WGS sequence"/>
</dbReference>
<dbReference type="PANTHER" id="PTHR46365:SF1">
    <property type="entry name" value="COPPER TRANSPORT PROTEIN ATOX1"/>
    <property type="match status" value="1"/>
</dbReference>
<evidence type="ECO:0000256" key="3">
    <source>
        <dbReference type="ARBA" id="ARBA00022796"/>
    </source>
</evidence>
<evidence type="ECO:0000256" key="5">
    <source>
        <dbReference type="ARBA" id="ARBA00023065"/>
    </source>
</evidence>
<evidence type="ECO:0000259" key="12">
    <source>
        <dbReference type="PROSITE" id="PS50846"/>
    </source>
</evidence>
<protein>
    <recommendedName>
        <fullName evidence="9">Copper transport protein ATOX1</fullName>
    </recommendedName>
    <alternativeName>
        <fullName evidence="10">Metal transport protein ATX1</fullName>
    </alternativeName>
</protein>
<evidence type="ECO:0000256" key="2">
    <source>
        <dbReference type="ARBA" id="ARBA00022723"/>
    </source>
</evidence>
<evidence type="ECO:0000313" key="15">
    <source>
        <dbReference type="Proteomes" id="UP000218231"/>
    </source>
</evidence>
<evidence type="ECO:0000256" key="9">
    <source>
        <dbReference type="ARBA" id="ARBA00040962"/>
    </source>
</evidence>
<comment type="similarity">
    <text evidence="8">Belongs to the ATX1 family.</text>
</comment>
<dbReference type="STRING" id="2018661.A0A2A2L2G1"/>
<comment type="caution">
    <text evidence="13">The sequence shown here is derived from an EMBL/GenBank/DDBJ whole genome shotgun (WGS) entry which is preliminary data.</text>
</comment>
<proteinExistence type="inferred from homology"/>
<evidence type="ECO:0000256" key="10">
    <source>
        <dbReference type="ARBA" id="ARBA00043201"/>
    </source>
</evidence>
<dbReference type="SUPFAM" id="SSF55008">
    <property type="entry name" value="HMA, heavy metal-associated domain"/>
    <property type="match status" value="1"/>
</dbReference>
<dbReference type="EMBL" id="LIAE01007269">
    <property type="protein sequence ID" value="PAV80466.1"/>
    <property type="molecule type" value="Genomic_DNA"/>
</dbReference>
<dbReference type="AlphaFoldDB" id="A0A2A2L2G1"/>
<keyword evidence="3" id="KW-0187">Copper transport</keyword>
<evidence type="ECO:0000256" key="11">
    <source>
        <dbReference type="ARBA" id="ARBA00046351"/>
    </source>
</evidence>
<keyword evidence="4" id="KW-0186">Copper</keyword>
<dbReference type="PANTHER" id="PTHR46365">
    <property type="entry name" value="COPPER TRANSPORT PROTEIN ATOX1"/>
    <property type="match status" value="1"/>
</dbReference>
<dbReference type="CDD" id="cd00371">
    <property type="entry name" value="HMA"/>
    <property type="match status" value="1"/>
</dbReference>
<evidence type="ECO:0000256" key="1">
    <source>
        <dbReference type="ARBA" id="ARBA00022448"/>
    </source>
</evidence>
<name>A0A2A2L2G1_9BILA</name>
<dbReference type="InterPro" id="IPR036163">
    <property type="entry name" value="HMA_dom_sf"/>
</dbReference>
<keyword evidence="2" id="KW-0479">Metal-binding</keyword>
<dbReference type="Pfam" id="PF00403">
    <property type="entry name" value="HMA"/>
    <property type="match status" value="1"/>
</dbReference>
<reference evidence="13 15" key="1">
    <citation type="journal article" date="2017" name="Curr. Biol.">
        <title>Genome architecture and evolution of a unichromosomal asexual nematode.</title>
        <authorList>
            <person name="Fradin H."/>
            <person name="Zegar C."/>
            <person name="Gutwein M."/>
            <person name="Lucas J."/>
            <person name="Kovtun M."/>
            <person name="Corcoran D."/>
            <person name="Baugh L.R."/>
            <person name="Kiontke K."/>
            <person name="Gunsalus K."/>
            <person name="Fitch D.H."/>
            <person name="Piano F."/>
        </authorList>
    </citation>
    <scope>NUCLEOTIDE SEQUENCE [LARGE SCALE GENOMIC DNA]</scope>
    <source>
        <strain evidence="13">PF1309</strain>
    </source>
</reference>
<dbReference type="GO" id="GO:0046872">
    <property type="term" value="F:metal ion binding"/>
    <property type="evidence" value="ECO:0007669"/>
    <property type="project" value="UniProtKB-KW"/>
</dbReference>
<keyword evidence="5" id="KW-0406">Ion transport</keyword>
<dbReference type="PROSITE" id="PS50846">
    <property type="entry name" value="HMA_2"/>
    <property type="match status" value="1"/>
</dbReference>
<dbReference type="InterPro" id="IPR006121">
    <property type="entry name" value="HMA_dom"/>
</dbReference>
<dbReference type="GO" id="GO:0016531">
    <property type="term" value="F:copper chaperone activity"/>
    <property type="evidence" value="ECO:0007669"/>
    <property type="project" value="TreeGrafter"/>
</dbReference>
<comment type="subunit">
    <text evidence="11">Homodimer. Interacts with ATP7B. Interacts with ATP7A. Interacts (via dimer form) with SLC31A1 (via C-terminal domain); this interaction improves ATOX1 stability and controls intracellular Cu(I) levels.</text>
</comment>
<sequence>MPQYVFEMAMTCGGCANSARKVLGKLGDKVRLDDINLESRTITVTTDLPPTEVLDTLKKTGKEVKLVS</sequence>
<feature type="domain" description="HMA" evidence="12">
    <location>
        <begin position="1"/>
        <end position="65"/>
    </location>
</feature>
<evidence type="ECO:0000256" key="7">
    <source>
        <dbReference type="ARBA" id="ARBA00037651"/>
    </source>
</evidence>
<dbReference type="FunFam" id="3.30.70.100:FF:000008">
    <property type="entry name" value="Copper transport protein ATOX1"/>
    <property type="match status" value="1"/>
</dbReference>
<keyword evidence="15" id="KW-1185">Reference proteome</keyword>
<evidence type="ECO:0000256" key="6">
    <source>
        <dbReference type="ARBA" id="ARBA00023186"/>
    </source>
</evidence>
<organism evidence="13 15">
    <name type="scientific">Diploscapter pachys</name>
    <dbReference type="NCBI Taxonomy" id="2018661"/>
    <lineage>
        <taxon>Eukaryota</taxon>
        <taxon>Metazoa</taxon>
        <taxon>Ecdysozoa</taxon>
        <taxon>Nematoda</taxon>
        <taxon>Chromadorea</taxon>
        <taxon>Rhabditida</taxon>
        <taxon>Rhabditina</taxon>
        <taxon>Rhabditomorpha</taxon>
        <taxon>Rhabditoidea</taxon>
        <taxon>Rhabditidae</taxon>
        <taxon>Diploscapter</taxon>
    </lineage>
</organism>
<evidence type="ECO:0000313" key="13">
    <source>
        <dbReference type="EMBL" id="PAV80466.1"/>
    </source>
</evidence>
<dbReference type="OrthoDB" id="689350at2759"/>
<dbReference type="GO" id="GO:0005829">
    <property type="term" value="C:cytosol"/>
    <property type="evidence" value="ECO:0007669"/>
    <property type="project" value="TreeGrafter"/>
</dbReference>
<evidence type="ECO:0000256" key="8">
    <source>
        <dbReference type="ARBA" id="ARBA00038171"/>
    </source>
</evidence>
<evidence type="ECO:0000256" key="4">
    <source>
        <dbReference type="ARBA" id="ARBA00023008"/>
    </source>
</evidence>
<dbReference type="EMBL" id="LIAE01006998">
    <property type="protein sequence ID" value="PAV83077.1"/>
    <property type="molecule type" value="Genomic_DNA"/>
</dbReference>
<dbReference type="GO" id="GO:0006825">
    <property type="term" value="P:copper ion transport"/>
    <property type="evidence" value="ECO:0007669"/>
    <property type="project" value="UniProtKB-KW"/>
</dbReference>
<comment type="function">
    <text evidence="7">Binds and deliver cytosolic copper to the copper ATPase proteins. May be important in cellular antioxidant defense.</text>
</comment>
<gene>
    <name evidence="14" type="ORF">WR25_02605</name>
    <name evidence="13" type="ORF">WR25_15969</name>
</gene>
<keyword evidence="6" id="KW-0143">Chaperone</keyword>
<evidence type="ECO:0000313" key="14">
    <source>
        <dbReference type="EMBL" id="PAV83077.1"/>
    </source>
</evidence>
<accession>A0A2A2L2G1</accession>
<keyword evidence="1" id="KW-0813">Transport</keyword>
<dbReference type="InterPro" id="IPR051881">
    <property type="entry name" value="Copper_transport_ATOX1-like"/>
</dbReference>
<dbReference type="Gene3D" id="3.30.70.100">
    <property type="match status" value="1"/>
</dbReference>